<evidence type="ECO:0000313" key="5">
    <source>
        <dbReference type="EMBL" id="KNX36268.1"/>
    </source>
</evidence>
<comment type="caution">
    <text evidence="5">The sequence shown here is derived from an EMBL/GenBank/DDBJ whole genome shotgun (WGS) entry which is preliminary data.</text>
</comment>
<evidence type="ECO:0000256" key="3">
    <source>
        <dbReference type="ARBA" id="ARBA00023163"/>
    </source>
</evidence>
<dbReference type="OrthoDB" id="7945987at2"/>
<dbReference type="InterPro" id="IPR051081">
    <property type="entry name" value="HTH_MetalResp_TranReg"/>
</dbReference>
<dbReference type="PANTHER" id="PTHR33154:SF15">
    <property type="entry name" value="REGULATORY PROTEIN ARSR"/>
    <property type="match status" value="1"/>
</dbReference>
<sequence>MDAMTNPYGDIELDAQGMRALAHPVRLAILTRLQSDGPSTATALSEHVGATPSVASWHLRHLAKHGLVRDSEQRGSGRERWWEAAARGIRFTATDDASRAAYDALRTTMEAAEGDLVGDWQRDVEPHLEPEWAEVAGRSNTTVLVTAQEAAEVEGAIEQVLAPYVLRKDAPETAPDGAREVRLLRHAMPQGARSHE</sequence>
<dbReference type="Gene3D" id="1.10.10.10">
    <property type="entry name" value="Winged helix-like DNA-binding domain superfamily/Winged helix DNA-binding domain"/>
    <property type="match status" value="1"/>
</dbReference>
<dbReference type="InterPro" id="IPR036388">
    <property type="entry name" value="WH-like_DNA-bd_sf"/>
</dbReference>
<evidence type="ECO:0000256" key="2">
    <source>
        <dbReference type="ARBA" id="ARBA00023125"/>
    </source>
</evidence>
<dbReference type="PANTHER" id="PTHR33154">
    <property type="entry name" value="TRANSCRIPTIONAL REGULATOR, ARSR FAMILY"/>
    <property type="match status" value="1"/>
</dbReference>
<dbReference type="SUPFAM" id="SSF46785">
    <property type="entry name" value="Winged helix' DNA-binding domain"/>
    <property type="match status" value="1"/>
</dbReference>
<dbReference type="InterPro" id="IPR036390">
    <property type="entry name" value="WH_DNA-bd_sf"/>
</dbReference>
<feature type="domain" description="HTH arsR-type" evidence="4">
    <location>
        <begin position="16"/>
        <end position="107"/>
    </location>
</feature>
<dbReference type="EMBL" id="LAIR01000002">
    <property type="protein sequence ID" value="KNX36268.1"/>
    <property type="molecule type" value="Genomic_DNA"/>
</dbReference>
<accession>A0A0L6CFF5</accession>
<evidence type="ECO:0000256" key="1">
    <source>
        <dbReference type="ARBA" id="ARBA00023015"/>
    </source>
</evidence>
<dbReference type="AlphaFoldDB" id="A0A0L6CFF5"/>
<dbReference type="STRING" id="1631356.VV01_02510"/>
<dbReference type="CDD" id="cd00090">
    <property type="entry name" value="HTH_ARSR"/>
    <property type="match status" value="1"/>
</dbReference>
<organism evidence="5 6">
    <name type="scientific">Luteipulveratus halotolerans</name>
    <dbReference type="NCBI Taxonomy" id="1631356"/>
    <lineage>
        <taxon>Bacteria</taxon>
        <taxon>Bacillati</taxon>
        <taxon>Actinomycetota</taxon>
        <taxon>Actinomycetes</taxon>
        <taxon>Micrococcales</taxon>
        <taxon>Dermacoccaceae</taxon>
        <taxon>Luteipulveratus</taxon>
    </lineage>
</organism>
<dbReference type="InterPro" id="IPR011991">
    <property type="entry name" value="ArsR-like_HTH"/>
</dbReference>
<keyword evidence="1" id="KW-0805">Transcription regulation</keyword>
<keyword evidence="6" id="KW-1185">Reference proteome</keyword>
<keyword evidence="3" id="KW-0804">Transcription</keyword>
<keyword evidence="2" id="KW-0238">DNA-binding</keyword>
<dbReference type="InterPro" id="IPR001845">
    <property type="entry name" value="HTH_ArsR_DNA-bd_dom"/>
</dbReference>
<dbReference type="PATRIC" id="fig|1631356.3.peg.436"/>
<protein>
    <submittedName>
        <fullName evidence="5">ArsR family transcriptional regulator</fullName>
    </submittedName>
</protein>
<reference evidence="6" key="1">
    <citation type="submission" date="2015-03" db="EMBL/GenBank/DDBJ databases">
        <title>Luteipulveratus halotolerans sp. nov., a novel actinobacterium (Dermacoccaceae) from Sarawak, Malaysia.</title>
        <authorList>
            <person name="Juboi H."/>
            <person name="Basik A."/>
            <person name="Shamsul S.S."/>
            <person name="Arnold P."/>
            <person name="Schmitt E.K."/>
            <person name="Sanglier J.-J."/>
            <person name="Yeo T."/>
        </authorList>
    </citation>
    <scope>NUCLEOTIDE SEQUENCE [LARGE SCALE GENOMIC DNA]</scope>
    <source>
        <strain evidence="6">C296001</strain>
    </source>
</reference>
<gene>
    <name evidence="5" type="ORF">VV01_02510</name>
</gene>
<dbReference type="GO" id="GO:0003677">
    <property type="term" value="F:DNA binding"/>
    <property type="evidence" value="ECO:0007669"/>
    <property type="project" value="UniProtKB-KW"/>
</dbReference>
<evidence type="ECO:0000313" key="6">
    <source>
        <dbReference type="Proteomes" id="UP000037397"/>
    </source>
</evidence>
<dbReference type="GO" id="GO:0003700">
    <property type="term" value="F:DNA-binding transcription factor activity"/>
    <property type="evidence" value="ECO:0007669"/>
    <property type="project" value="InterPro"/>
</dbReference>
<proteinExistence type="predicted"/>
<dbReference type="Pfam" id="PF12840">
    <property type="entry name" value="HTH_20"/>
    <property type="match status" value="1"/>
</dbReference>
<evidence type="ECO:0000259" key="4">
    <source>
        <dbReference type="SMART" id="SM00418"/>
    </source>
</evidence>
<dbReference type="SMART" id="SM00418">
    <property type="entry name" value="HTH_ARSR"/>
    <property type="match status" value="1"/>
</dbReference>
<name>A0A0L6CFF5_9MICO</name>
<dbReference type="Proteomes" id="UP000037397">
    <property type="component" value="Unassembled WGS sequence"/>
</dbReference>